<protein>
    <submittedName>
        <fullName evidence="3">Protein kinase domain-containing protein</fullName>
    </submittedName>
</protein>
<name>A0A1I8FHC2_9PLAT</name>
<evidence type="ECO:0000256" key="1">
    <source>
        <dbReference type="SAM" id="MobiDB-lite"/>
    </source>
</evidence>
<keyword evidence="2" id="KW-1185">Reference proteome</keyword>
<dbReference type="WBParaSite" id="maker-unitig_33996-snap-gene-0.2-mRNA-1">
    <property type="protein sequence ID" value="maker-unitig_33996-snap-gene-0.2-mRNA-1"/>
    <property type="gene ID" value="maker-unitig_33996-snap-gene-0.2"/>
</dbReference>
<dbReference type="Proteomes" id="UP000095280">
    <property type="component" value="Unplaced"/>
</dbReference>
<reference evidence="3" key="1">
    <citation type="submission" date="2016-11" db="UniProtKB">
        <authorList>
            <consortium name="WormBaseParasite"/>
        </authorList>
    </citation>
    <scope>IDENTIFICATION</scope>
</reference>
<sequence>LHPTPLAPSRAGSRAGLRAGRLQPAPVCGTGAQLMCRWPVGHVQGVRHAPAVRPLAALAGVGFSCLNGGACESTAPDGREVPALASAFLMTVDLPCPLGQLSSRDARVAIGRLGCPRSAKVCSPTCTAEEFEQSPCLGSHNRRCAREIPAARPVVRSGAAPGPGRQPHLGGFGHRGRPPPPPIPQPACLSTSPGTSERRQQATRCADPALSPSPVTLEEMSYGVELLPVNHSVANSNGAYPAGSAAGRSAGHPGQSVPPIRWPLAFVLTSHEEPDQVSMGELDKQLPGYSPTLKACMTYTSFGNWNVASLPGIVCANPGRLTDLFSDSAQLSGHEGYLVVGQTFCNDRLQECKQCLLGCSRPISHGHPACAITTDELDDGWSPKLAECYTCCARDNCSALCDKYYTPNYLPLHARLVLLLHDAAGVGAGPKSFHCHVAPKPRQLLYKATAVVTYERLSLKRTLAIEARIDSDGRPGPATRQFDSVLNATLHGGPPDTLPDVIGGGEAGILHAGRWRGGSAGQPLTNVRMAKVT</sequence>
<evidence type="ECO:0000313" key="3">
    <source>
        <dbReference type="WBParaSite" id="maker-unitig_33996-snap-gene-0.2-mRNA-1"/>
    </source>
</evidence>
<evidence type="ECO:0000313" key="2">
    <source>
        <dbReference type="Proteomes" id="UP000095280"/>
    </source>
</evidence>
<feature type="region of interest" description="Disordered" evidence="1">
    <location>
        <begin position="155"/>
        <end position="212"/>
    </location>
</feature>
<proteinExistence type="predicted"/>
<dbReference type="AlphaFoldDB" id="A0A1I8FHC2"/>
<organism evidence="2 3">
    <name type="scientific">Macrostomum lignano</name>
    <dbReference type="NCBI Taxonomy" id="282301"/>
    <lineage>
        <taxon>Eukaryota</taxon>
        <taxon>Metazoa</taxon>
        <taxon>Spiralia</taxon>
        <taxon>Lophotrochozoa</taxon>
        <taxon>Platyhelminthes</taxon>
        <taxon>Rhabditophora</taxon>
        <taxon>Macrostomorpha</taxon>
        <taxon>Macrostomida</taxon>
        <taxon>Macrostomidae</taxon>
        <taxon>Macrostomum</taxon>
    </lineage>
</organism>
<accession>A0A1I8FHC2</accession>